<dbReference type="SUPFAM" id="SSF53756">
    <property type="entry name" value="UDP-Glycosyltransferase/glycogen phosphorylase"/>
    <property type="match status" value="1"/>
</dbReference>
<sequence>MQQPAVRILYFIPEPVDTFRVDVSTLFGPRLAELGVQTHVVGMPPGAPMDASRYAAVSYPQDSGSRLVRELRYVALVLALLARSRGRYDLIQVRDMVPTGVLAFVFSVLLRLPFVYWMSYLMSEGRIAQARKDGAAAKTLRARLRAKAVLTKGVVERRLLYGWLLPRARHVFVQSEAMGRWVDDQTNGGVSHSAVPMGVDTTVLNPQAVVPRRLDEWRQDFVIGYLGTLSLVRGFDQLIDALVLVQLSIPGARLLLIGDGPSPRDAQEILSYAARRGVADSVRITGWLAREEAMPLLAGVNIAVSNFPRSELLDTCSPTKVVEYLALAIPCVGNDNPDQAALLRSSGAGRLCESTAQALAAGIVDLASDLHGAWVAAARGPGFVRAHRDYRVLAAQVRARYAQAMQSQSGEHA</sequence>
<keyword evidence="1" id="KW-1133">Transmembrane helix</keyword>
<keyword evidence="1" id="KW-0472">Membrane</keyword>
<dbReference type="GO" id="GO:0016757">
    <property type="term" value="F:glycosyltransferase activity"/>
    <property type="evidence" value="ECO:0007669"/>
    <property type="project" value="UniProtKB-KW"/>
</dbReference>
<gene>
    <name evidence="2" type="ORF">AACH10_07735</name>
</gene>
<keyword evidence="2" id="KW-0808">Transferase</keyword>
<organism evidence="2 3">
    <name type="scientific">Pseudaquabacterium inlustre</name>
    <dbReference type="NCBI Taxonomy" id="2984192"/>
    <lineage>
        <taxon>Bacteria</taxon>
        <taxon>Pseudomonadati</taxon>
        <taxon>Pseudomonadota</taxon>
        <taxon>Betaproteobacteria</taxon>
        <taxon>Burkholderiales</taxon>
        <taxon>Sphaerotilaceae</taxon>
        <taxon>Pseudaquabacterium</taxon>
    </lineage>
</organism>
<keyword evidence="1" id="KW-0812">Transmembrane</keyword>
<dbReference type="RefSeq" id="WP_341409792.1">
    <property type="nucleotide sequence ID" value="NZ_JBBUTH010000003.1"/>
</dbReference>
<dbReference type="EMBL" id="JBBUTH010000003">
    <property type="protein sequence ID" value="MEK8050125.1"/>
    <property type="molecule type" value="Genomic_DNA"/>
</dbReference>
<evidence type="ECO:0000313" key="2">
    <source>
        <dbReference type="EMBL" id="MEK8050125.1"/>
    </source>
</evidence>
<dbReference type="InterPro" id="IPR050194">
    <property type="entry name" value="Glycosyltransferase_grp1"/>
</dbReference>
<name>A0ABU9CE20_9BURK</name>
<dbReference type="EC" id="2.4.-.-" evidence="2"/>
<dbReference type="Gene3D" id="3.40.50.2000">
    <property type="entry name" value="Glycogen Phosphorylase B"/>
    <property type="match status" value="2"/>
</dbReference>
<proteinExistence type="predicted"/>
<feature type="transmembrane region" description="Helical" evidence="1">
    <location>
        <begin position="100"/>
        <end position="122"/>
    </location>
</feature>
<protein>
    <submittedName>
        <fullName evidence="2">Glycosyltransferase</fullName>
        <ecNumber evidence="2">2.4.-.-</ecNumber>
    </submittedName>
</protein>
<comment type="caution">
    <text evidence="2">The sequence shown here is derived from an EMBL/GenBank/DDBJ whole genome shotgun (WGS) entry which is preliminary data.</text>
</comment>
<keyword evidence="2" id="KW-0328">Glycosyltransferase</keyword>
<keyword evidence="3" id="KW-1185">Reference proteome</keyword>
<dbReference type="Pfam" id="PF13692">
    <property type="entry name" value="Glyco_trans_1_4"/>
    <property type="match status" value="1"/>
</dbReference>
<evidence type="ECO:0000313" key="3">
    <source>
        <dbReference type="Proteomes" id="UP001365405"/>
    </source>
</evidence>
<dbReference type="Proteomes" id="UP001365405">
    <property type="component" value="Unassembled WGS sequence"/>
</dbReference>
<evidence type="ECO:0000256" key="1">
    <source>
        <dbReference type="SAM" id="Phobius"/>
    </source>
</evidence>
<reference evidence="2 3" key="1">
    <citation type="submission" date="2024-04" db="EMBL/GenBank/DDBJ databases">
        <title>Novel species of the genus Ideonella isolated from streams.</title>
        <authorList>
            <person name="Lu H."/>
        </authorList>
    </citation>
    <scope>NUCLEOTIDE SEQUENCE [LARGE SCALE GENOMIC DNA]</scope>
    <source>
        <strain evidence="2 3">DXS22W</strain>
    </source>
</reference>
<dbReference type="PANTHER" id="PTHR45947">
    <property type="entry name" value="SULFOQUINOVOSYL TRANSFERASE SQD2"/>
    <property type="match status" value="1"/>
</dbReference>
<dbReference type="PANTHER" id="PTHR45947:SF3">
    <property type="entry name" value="SULFOQUINOVOSYL TRANSFERASE SQD2"/>
    <property type="match status" value="1"/>
</dbReference>
<accession>A0ABU9CE20</accession>